<accession>A0ABQ8BYX0</accession>
<protein>
    <recommendedName>
        <fullName evidence="4">Pentatricopeptide repeat-containing protein</fullName>
    </recommendedName>
</protein>
<dbReference type="InterPro" id="IPR011990">
    <property type="entry name" value="TPR-like_helical_dom_sf"/>
</dbReference>
<comment type="caution">
    <text evidence="2">The sequence shown here is derived from an EMBL/GenBank/DDBJ whole genome shotgun (WGS) entry which is preliminary data.</text>
</comment>
<feature type="non-terminal residue" evidence="2">
    <location>
        <position position="1"/>
    </location>
</feature>
<reference evidence="2 3" key="1">
    <citation type="submission" date="2021-05" db="EMBL/GenBank/DDBJ databases">
        <title>Genome Assembly of Synthetic Allotetraploid Brassica napus Reveals Homoeologous Exchanges between Subgenomes.</title>
        <authorList>
            <person name="Davis J.T."/>
        </authorList>
    </citation>
    <scope>NUCLEOTIDE SEQUENCE [LARGE SCALE GENOMIC DNA]</scope>
    <source>
        <strain evidence="3">cv. Da-Ae</strain>
        <tissue evidence="2">Seedling</tissue>
    </source>
</reference>
<organism evidence="2 3">
    <name type="scientific">Brassica napus</name>
    <name type="common">Rape</name>
    <dbReference type="NCBI Taxonomy" id="3708"/>
    <lineage>
        <taxon>Eukaryota</taxon>
        <taxon>Viridiplantae</taxon>
        <taxon>Streptophyta</taxon>
        <taxon>Embryophyta</taxon>
        <taxon>Tracheophyta</taxon>
        <taxon>Spermatophyta</taxon>
        <taxon>Magnoliopsida</taxon>
        <taxon>eudicotyledons</taxon>
        <taxon>Gunneridae</taxon>
        <taxon>Pentapetalae</taxon>
        <taxon>rosids</taxon>
        <taxon>malvids</taxon>
        <taxon>Brassicales</taxon>
        <taxon>Brassicaceae</taxon>
        <taxon>Brassiceae</taxon>
        <taxon>Brassica</taxon>
    </lineage>
</organism>
<keyword evidence="3" id="KW-1185">Reference proteome</keyword>
<dbReference type="InterPro" id="IPR002885">
    <property type="entry name" value="PPR_rpt"/>
</dbReference>
<dbReference type="Proteomes" id="UP000824890">
    <property type="component" value="Unassembled WGS sequence"/>
</dbReference>
<keyword evidence="1" id="KW-0677">Repeat</keyword>
<dbReference type="Gene3D" id="1.25.40.10">
    <property type="entry name" value="Tetratricopeptide repeat domain"/>
    <property type="match status" value="1"/>
</dbReference>
<gene>
    <name evidence="2" type="ORF">HID58_033018</name>
</gene>
<proteinExistence type="predicted"/>
<dbReference type="Pfam" id="PF01535">
    <property type="entry name" value="PPR"/>
    <property type="match status" value="1"/>
</dbReference>
<sequence length="93" mass="10556">EGGDKADKVKLWSDDCWDETKTLLGEFDEGKKLFKLMVKRGCESDKVFGIMQLLVNGIAKDSKVEEAKELIAQVKEFTRNVDLWNEVEAALPH</sequence>
<evidence type="ECO:0000313" key="3">
    <source>
        <dbReference type="Proteomes" id="UP000824890"/>
    </source>
</evidence>
<name>A0ABQ8BYX0_BRANA</name>
<dbReference type="NCBIfam" id="TIGR00756">
    <property type="entry name" value="PPR"/>
    <property type="match status" value="1"/>
</dbReference>
<dbReference type="EMBL" id="JAGKQM010000009">
    <property type="protein sequence ID" value="KAH0909697.1"/>
    <property type="molecule type" value="Genomic_DNA"/>
</dbReference>
<evidence type="ECO:0000256" key="1">
    <source>
        <dbReference type="ARBA" id="ARBA00022737"/>
    </source>
</evidence>
<evidence type="ECO:0000313" key="2">
    <source>
        <dbReference type="EMBL" id="KAH0909697.1"/>
    </source>
</evidence>
<evidence type="ECO:0008006" key="4">
    <source>
        <dbReference type="Google" id="ProtNLM"/>
    </source>
</evidence>